<reference evidence="9" key="1">
    <citation type="submission" date="2013-12" db="EMBL/GenBank/DDBJ databases">
        <title>The Genome Sequence of Aphanomyces invadans NJM9701.</title>
        <authorList>
            <consortium name="The Broad Institute Genomics Platform"/>
            <person name="Russ C."/>
            <person name="Tyler B."/>
            <person name="van West P."/>
            <person name="Dieguez-Uribeondo J."/>
            <person name="Young S.K."/>
            <person name="Zeng Q."/>
            <person name="Gargeya S."/>
            <person name="Fitzgerald M."/>
            <person name="Abouelleil A."/>
            <person name="Alvarado L."/>
            <person name="Chapman S.B."/>
            <person name="Gainer-Dewar J."/>
            <person name="Goldberg J."/>
            <person name="Griggs A."/>
            <person name="Gujja S."/>
            <person name="Hansen M."/>
            <person name="Howarth C."/>
            <person name="Imamovic A."/>
            <person name="Ireland A."/>
            <person name="Larimer J."/>
            <person name="McCowan C."/>
            <person name="Murphy C."/>
            <person name="Pearson M."/>
            <person name="Poon T.W."/>
            <person name="Priest M."/>
            <person name="Roberts A."/>
            <person name="Saif S."/>
            <person name="Shea T."/>
            <person name="Sykes S."/>
            <person name="Wortman J."/>
            <person name="Nusbaum C."/>
            <person name="Birren B."/>
        </authorList>
    </citation>
    <scope>NUCLEOTIDE SEQUENCE [LARGE SCALE GENOMIC DNA]</scope>
    <source>
        <strain evidence="9">NJM9701</strain>
    </source>
</reference>
<feature type="coiled-coil region" evidence="7">
    <location>
        <begin position="104"/>
        <end position="271"/>
    </location>
</feature>
<gene>
    <name evidence="9" type="ORF">H310_07829</name>
</gene>
<keyword evidence="4 7" id="KW-0175">Coiled coil</keyword>
<comment type="subcellular location">
    <subcellularLocation>
        <location evidence="1">Cell projection</location>
        <location evidence="1">Cilium</location>
    </subcellularLocation>
</comment>
<feature type="coiled-coil region" evidence="7">
    <location>
        <begin position="325"/>
        <end position="373"/>
    </location>
</feature>
<dbReference type="EMBL" id="KI913966">
    <property type="protein sequence ID" value="ETV99782.1"/>
    <property type="molecule type" value="Genomic_DNA"/>
</dbReference>
<dbReference type="InterPro" id="IPR038844">
    <property type="entry name" value="CFAP157"/>
</dbReference>
<feature type="region of interest" description="Disordered" evidence="8">
    <location>
        <begin position="562"/>
        <end position="645"/>
    </location>
</feature>
<proteinExistence type="inferred from homology"/>
<evidence type="ECO:0000256" key="4">
    <source>
        <dbReference type="ARBA" id="ARBA00023054"/>
    </source>
</evidence>
<keyword evidence="5" id="KW-0969">Cilium</keyword>
<name>A0A024U2D7_9STRA</name>
<dbReference type="GO" id="GO:0008017">
    <property type="term" value="F:microtubule binding"/>
    <property type="evidence" value="ECO:0007669"/>
    <property type="project" value="TreeGrafter"/>
</dbReference>
<accession>A0A024U2D7</accession>
<feature type="compositionally biased region" description="Basic residues" evidence="8">
    <location>
        <begin position="565"/>
        <end position="575"/>
    </location>
</feature>
<dbReference type="RefSeq" id="XP_008871558.1">
    <property type="nucleotide sequence ID" value="XM_008873336.1"/>
</dbReference>
<sequence length="645" mass="72483">METKSVTTAAAPAVQTSSVSIEEIVPRKIRDIGTIALEALGKIDTVLAFELSLMNDHMKTMEGENALIKAENDMLKAKLVQQREDEADIYYYLHKKLDANYEVIAQLESDIQTVKQERDAMDVAFRLKQHETEEAFAKEKRELTERVEGAEDTLHALEVFRERKIALEDKIAAMESTLVAEKENHRKQLVDMERRNVQEKERIKKDMLMKIKENKQNLLARTEDQLDTTTKRTMMENDQMISELQYQSKETEKLLAKYKALETEVVHLRLQLKVNKETEVEMAKRTHFYQKLIKKLNERVQSDQLAARTHAALAQGEERSKADVNKANEEMIALLETKSNALEAQLRTLCAELNDARSQLDDARTEKHDMLAQQDDTLRFLSVAIHDITHQLALRGHDEKGLSSLQVWQAGDIIPARLDDLAPSEVKKVLQMLFGKLHAYQASIVQTRPVLHDPTASSLQQVLVSPATDKKTSTCTYGVELPPLQPGKQRQDQLEILKALATRGDSVERATRPGNAANAVFESPTGVHLRSIAVQTLPEWSADNKRKTTAASTHRSISTLYHHVDRTKRHHRRRPRDVLHGDEGSHDSQGGGDAASPGLMGMTAAGRMEAGPPVLMSKASRPTVKTRIVLPDAHRLPLPSSASPG</sequence>
<keyword evidence="6" id="KW-0966">Cell projection</keyword>
<dbReference type="OrthoDB" id="166611at2759"/>
<dbReference type="STRING" id="157072.A0A024U2D7"/>
<dbReference type="VEuPathDB" id="FungiDB:H310_07829"/>
<feature type="compositionally biased region" description="Basic and acidic residues" evidence="8">
    <location>
        <begin position="576"/>
        <end position="586"/>
    </location>
</feature>
<organism evidence="9">
    <name type="scientific">Aphanomyces invadans</name>
    <dbReference type="NCBI Taxonomy" id="157072"/>
    <lineage>
        <taxon>Eukaryota</taxon>
        <taxon>Sar</taxon>
        <taxon>Stramenopiles</taxon>
        <taxon>Oomycota</taxon>
        <taxon>Saprolegniomycetes</taxon>
        <taxon>Saprolegniales</taxon>
        <taxon>Verrucalvaceae</taxon>
        <taxon>Aphanomyces</taxon>
    </lineage>
</organism>
<evidence type="ECO:0000256" key="3">
    <source>
        <dbReference type="ARBA" id="ARBA00014087"/>
    </source>
</evidence>
<evidence type="ECO:0000256" key="1">
    <source>
        <dbReference type="ARBA" id="ARBA00004138"/>
    </source>
</evidence>
<dbReference type="PANTHER" id="PTHR31954">
    <property type="entry name" value="CILIA- AND FLAGELLA-ASSOCIATED PROTEIN 157"/>
    <property type="match status" value="1"/>
</dbReference>
<evidence type="ECO:0000256" key="5">
    <source>
        <dbReference type="ARBA" id="ARBA00023069"/>
    </source>
</evidence>
<dbReference type="AlphaFoldDB" id="A0A024U2D7"/>
<dbReference type="GO" id="GO:0036064">
    <property type="term" value="C:ciliary basal body"/>
    <property type="evidence" value="ECO:0007669"/>
    <property type="project" value="TreeGrafter"/>
</dbReference>
<comment type="similarity">
    <text evidence="2">Belongs to the CFAP157 family.</text>
</comment>
<evidence type="ECO:0000313" key="9">
    <source>
        <dbReference type="EMBL" id="ETV99782.1"/>
    </source>
</evidence>
<evidence type="ECO:0000256" key="8">
    <source>
        <dbReference type="SAM" id="MobiDB-lite"/>
    </source>
</evidence>
<protein>
    <recommendedName>
        <fullName evidence="3">Cilia- and flagella-associated protein 157</fullName>
    </recommendedName>
</protein>
<dbReference type="PANTHER" id="PTHR31954:SF1">
    <property type="entry name" value="CILIA- AND FLAGELLA-ASSOCIATED PROTEIN 157"/>
    <property type="match status" value="1"/>
</dbReference>
<dbReference type="GeneID" id="20084879"/>
<evidence type="ECO:0000256" key="7">
    <source>
        <dbReference type="SAM" id="Coils"/>
    </source>
</evidence>
<evidence type="ECO:0000256" key="6">
    <source>
        <dbReference type="ARBA" id="ARBA00023273"/>
    </source>
</evidence>
<evidence type="ECO:0000256" key="2">
    <source>
        <dbReference type="ARBA" id="ARBA00010841"/>
    </source>
</evidence>